<sequence>MVLNDEEKKVKLFKKEPRYFISRTLRLINDDSLMEVRGILVKEELYNPKKKEKHYESEYILVDIENINLNEVSKEIIQHIEKHPSNTFYKEVEITGGQKDIYLKQEYLLFSKESDEVLYVNDPEGSVATKLDQTNQ</sequence>
<gene>
    <name evidence="1" type="ORF">AB3N04_00995</name>
</gene>
<dbReference type="RefSeq" id="WP_368502704.1">
    <property type="nucleotide sequence ID" value="NZ_CP162550.1"/>
</dbReference>
<keyword evidence="1" id="KW-0614">Plasmid</keyword>
<reference evidence="1" key="1">
    <citation type="submission" date="2024-07" db="EMBL/GenBank/DDBJ databases">
        <title>Identification and characteristics of an arsenic-resistant bacterial isolate, which belongs to a novel species.</title>
        <authorList>
            <person name="Juszczyk A."/>
            <person name="Kowalczyk A."/>
            <person name="Was K."/>
            <person name="Kosowicz W."/>
            <person name="Budzyn A."/>
            <person name="Latowski D."/>
        </authorList>
    </citation>
    <scope>NUCLEOTIDE SEQUENCE</scope>
    <source>
        <strain evidence="1">As8PL</strain>
        <plasmid evidence="1">unnamed</plasmid>
    </source>
</reference>
<evidence type="ECO:0000313" key="1">
    <source>
        <dbReference type="EMBL" id="XDI35087.1"/>
    </source>
</evidence>
<dbReference type="AlphaFoldDB" id="A0AB39BN17"/>
<protein>
    <submittedName>
        <fullName evidence="1">Uncharacterized protein</fullName>
    </submittedName>
</protein>
<organism evidence="1">
    <name type="scientific">Alkalihalophilus sp. As8PL</name>
    <dbReference type="NCBI Taxonomy" id="3237103"/>
    <lineage>
        <taxon>Bacteria</taxon>
        <taxon>Bacillati</taxon>
        <taxon>Bacillota</taxon>
        <taxon>Bacilli</taxon>
        <taxon>Bacillales</taxon>
        <taxon>Bacillaceae</taxon>
        <taxon>Alkalihalophilus</taxon>
    </lineage>
</organism>
<accession>A0AB39BN17</accession>
<name>A0AB39BN17_9BACI</name>
<geneLocation type="plasmid" evidence="1">
    <name>unnamed</name>
</geneLocation>
<dbReference type="EMBL" id="CP162550">
    <property type="protein sequence ID" value="XDI35087.1"/>
    <property type="molecule type" value="Genomic_DNA"/>
</dbReference>
<proteinExistence type="predicted"/>